<keyword evidence="8" id="KW-1015">Disulfide bond</keyword>
<feature type="transmembrane region" description="Helical" evidence="13">
    <location>
        <begin position="296"/>
        <end position="319"/>
    </location>
</feature>
<evidence type="ECO:0000256" key="10">
    <source>
        <dbReference type="ARBA" id="ARBA00023224"/>
    </source>
</evidence>
<keyword evidence="3" id="KW-1003">Cell membrane</keyword>
<reference evidence="14" key="1">
    <citation type="submission" date="2020-11" db="EMBL/GenBank/DDBJ databases">
        <authorList>
            <person name="Tran Van P."/>
        </authorList>
    </citation>
    <scope>NUCLEOTIDE SEQUENCE</scope>
</reference>
<dbReference type="AlphaFoldDB" id="A0A7R8WKA8"/>
<organism evidence="14">
    <name type="scientific">Cyprideis torosa</name>
    <dbReference type="NCBI Taxonomy" id="163714"/>
    <lineage>
        <taxon>Eukaryota</taxon>
        <taxon>Metazoa</taxon>
        <taxon>Ecdysozoa</taxon>
        <taxon>Arthropoda</taxon>
        <taxon>Crustacea</taxon>
        <taxon>Oligostraca</taxon>
        <taxon>Ostracoda</taxon>
        <taxon>Podocopa</taxon>
        <taxon>Podocopida</taxon>
        <taxon>Cytherocopina</taxon>
        <taxon>Cytheroidea</taxon>
        <taxon>Cytherideidae</taxon>
        <taxon>Cyprideis</taxon>
    </lineage>
</organism>
<feature type="region of interest" description="Disordered" evidence="12">
    <location>
        <begin position="138"/>
        <end position="165"/>
    </location>
</feature>
<evidence type="ECO:0000256" key="13">
    <source>
        <dbReference type="SAM" id="Phobius"/>
    </source>
</evidence>
<evidence type="ECO:0000256" key="4">
    <source>
        <dbReference type="ARBA" id="ARBA00022692"/>
    </source>
</evidence>
<feature type="transmembrane region" description="Helical" evidence="13">
    <location>
        <begin position="98"/>
        <end position="124"/>
    </location>
</feature>
<evidence type="ECO:0000256" key="12">
    <source>
        <dbReference type="SAM" id="MobiDB-lite"/>
    </source>
</evidence>
<keyword evidence="9 11" id="KW-0675">Receptor</keyword>
<name>A0A7R8WKA8_9CRUS</name>
<dbReference type="GO" id="GO:0071880">
    <property type="term" value="P:adenylate cyclase-activating adrenergic receptor signaling pathway"/>
    <property type="evidence" value="ECO:0007669"/>
    <property type="project" value="TreeGrafter"/>
</dbReference>
<evidence type="ECO:0000256" key="8">
    <source>
        <dbReference type="ARBA" id="ARBA00023157"/>
    </source>
</evidence>
<evidence type="ECO:0000256" key="9">
    <source>
        <dbReference type="ARBA" id="ARBA00023170"/>
    </source>
</evidence>
<feature type="non-terminal residue" evidence="14">
    <location>
        <position position="1"/>
    </location>
</feature>
<gene>
    <name evidence="14" type="ORF">CTOB1V02_LOCUS8446</name>
</gene>
<dbReference type="EMBL" id="OB662807">
    <property type="protein sequence ID" value="CAD7230588.1"/>
    <property type="molecule type" value="Genomic_DNA"/>
</dbReference>
<dbReference type="CDD" id="cd15331">
    <property type="entry name" value="7tmA_5-HT1A_invertebrates"/>
    <property type="match status" value="1"/>
</dbReference>
<dbReference type="PROSITE" id="PS50262">
    <property type="entry name" value="G_PROTEIN_RECEP_F1_2"/>
    <property type="match status" value="1"/>
</dbReference>
<dbReference type="InterPro" id="IPR017452">
    <property type="entry name" value="GPCR_Rhodpsn_7TM"/>
</dbReference>
<evidence type="ECO:0000256" key="11">
    <source>
        <dbReference type="RuleBase" id="RU000688"/>
    </source>
</evidence>
<dbReference type="GO" id="GO:0005886">
    <property type="term" value="C:plasma membrane"/>
    <property type="evidence" value="ECO:0007669"/>
    <property type="project" value="UniProtKB-SubCell"/>
</dbReference>
<dbReference type="GO" id="GO:0004993">
    <property type="term" value="F:G protein-coupled serotonin receptor activity"/>
    <property type="evidence" value="ECO:0007669"/>
    <property type="project" value="UniProtKB-ARBA"/>
</dbReference>
<feature type="transmembrane region" description="Helical" evidence="13">
    <location>
        <begin position="14"/>
        <end position="34"/>
    </location>
</feature>
<evidence type="ECO:0000256" key="7">
    <source>
        <dbReference type="ARBA" id="ARBA00023136"/>
    </source>
</evidence>
<evidence type="ECO:0000256" key="1">
    <source>
        <dbReference type="ARBA" id="ARBA00004651"/>
    </source>
</evidence>
<feature type="compositionally biased region" description="Basic and acidic residues" evidence="12">
    <location>
        <begin position="178"/>
        <end position="189"/>
    </location>
</feature>
<evidence type="ECO:0000256" key="3">
    <source>
        <dbReference type="ARBA" id="ARBA00022475"/>
    </source>
</evidence>
<dbReference type="InterPro" id="IPR000276">
    <property type="entry name" value="GPCR_Rhodpsn"/>
</dbReference>
<dbReference type="PRINTS" id="PR00237">
    <property type="entry name" value="GPCRRHODOPSN"/>
</dbReference>
<feature type="transmembrane region" description="Helical" evidence="13">
    <location>
        <begin position="331"/>
        <end position="353"/>
    </location>
</feature>
<dbReference type="Pfam" id="PF00001">
    <property type="entry name" value="7tm_1"/>
    <property type="match status" value="1"/>
</dbReference>
<keyword evidence="5 13" id="KW-1133">Transmembrane helix</keyword>
<accession>A0A7R8WKA8</accession>
<comment type="similarity">
    <text evidence="2 11">Belongs to the G-protein coupled receptor 1 family.</text>
</comment>
<keyword evidence="4 11" id="KW-0812">Transmembrane</keyword>
<dbReference type="PANTHER" id="PTHR24248">
    <property type="entry name" value="ADRENERGIC RECEPTOR-RELATED G-PROTEIN COUPLED RECEPTOR"/>
    <property type="match status" value="1"/>
</dbReference>
<evidence type="ECO:0000256" key="2">
    <source>
        <dbReference type="ARBA" id="ARBA00010663"/>
    </source>
</evidence>
<dbReference type="OrthoDB" id="10034726at2759"/>
<sequence length="376" mass="42290">INEEWTMGPELCDMWTSSDVLCCTASILHLLAIAADRYMAVTNINYIHSRSTRQVSWMIGMIWLAAAVVSLAPIFGWKDDEFRERVIEFKRCMVSQDIGYQIFATMATFYAPLLVTLFLYYKIFQAARRRIRRRLTTTSTSRLVPSSSGATGTHEATNTTQFTTATTVAAAAPLAGGLRDDESHEKTILEESTSSPPLTADEVRNNNTAPLPPVEERNGNVELVEQTTRFDENPSPQGTTGRERRVRPKLPPRGSGQMPSRNGGSLLGRRLKKIRYSRKSRENLEMKRERKAAKTLMIVTGAFIVCWLPFFVVALIGPICREACPWLTDSVFSVFLWLGYLNSALNPIIYTIFSPDFRAAFKKILCGTKSLRRRGT</sequence>
<keyword evidence="10 11" id="KW-0807">Transducer</keyword>
<dbReference type="Gene3D" id="1.20.1070.10">
    <property type="entry name" value="Rhodopsin 7-helix transmembrane proteins"/>
    <property type="match status" value="2"/>
</dbReference>
<dbReference type="SUPFAM" id="SSF81321">
    <property type="entry name" value="Family A G protein-coupled receptor-like"/>
    <property type="match status" value="1"/>
</dbReference>
<protein>
    <submittedName>
        <fullName evidence="14">Uncharacterized protein</fullName>
    </submittedName>
</protein>
<keyword evidence="7 13" id="KW-0472">Membrane</keyword>
<feature type="region of interest" description="Disordered" evidence="12">
    <location>
        <begin position="177"/>
        <end position="265"/>
    </location>
</feature>
<dbReference type="GO" id="GO:0043410">
    <property type="term" value="P:positive regulation of MAPK cascade"/>
    <property type="evidence" value="ECO:0007669"/>
    <property type="project" value="TreeGrafter"/>
</dbReference>
<evidence type="ECO:0000256" key="6">
    <source>
        <dbReference type="ARBA" id="ARBA00023040"/>
    </source>
</evidence>
<feature type="transmembrane region" description="Helical" evidence="13">
    <location>
        <begin position="55"/>
        <end position="78"/>
    </location>
</feature>
<evidence type="ECO:0000256" key="5">
    <source>
        <dbReference type="ARBA" id="ARBA00022989"/>
    </source>
</evidence>
<comment type="subcellular location">
    <subcellularLocation>
        <location evidence="1">Cell membrane</location>
        <topology evidence="1">Multi-pass membrane protein</topology>
    </subcellularLocation>
</comment>
<evidence type="ECO:0000313" key="14">
    <source>
        <dbReference type="EMBL" id="CAD7230588.1"/>
    </source>
</evidence>
<keyword evidence="6 11" id="KW-0297">G-protein coupled receptor</keyword>
<dbReference type="PANTHER" id="PTHR24248:SF199">
    <property type="entry name" value="IP13425P-RELATED"/>
    <property type="match status" value="1"/>
</dbReference>
<dbReference type="PROSITE" id="PS00237">
    <property type="entry name" value="G_PROTEIN_RECEP_F1_1"/>
    <property type="match status" value="1"/>
</dbReference>
<proteinExistence type="inferred from homology"/>